<protein>
    <submittedName>
        <fullName evidence="1">Uncharacterized protein</fullName>
    </submittedName>
</protein>
<reference evidence="1 2" key="1">
    <citation type="journal article" date="2016" name="Proc. Natl. Acad. Sci. U.S.A.">
        <title>Comparative genomics of biotechnologically important yeasts.</title>
        <authorList>
            <person name="Riley R."/>
            <person name="Haridas S."/>
            <person name="Wolfe K.H."/>
            <person name="Lopes M.R."/>
            <person name="Hittinger C.T."/>
            <person name="Goeker M."/>
            <person name="Salamov A.A."/>
            <person name="Wisecaver J.H."/>
            <person name="Long T.M."/>
            <person name="Calvey C.H."/>
            <person name="Aerts A.L."/>
            <person name="Barry K.W."/>
            <person name="Choi C."/>
            <person name="Clum A."/>
            <person name="Coughlan A.Y."/>
            <person name="Deshpande S."/>
            <person name="Douglass A.P."/>
            <person name="Hanson S.J."/>
            <person name="Klenk H.-P."/>
            <person name="LaButti K.M."/>
            <person name="Lapidus A."/>
            <person name="Lindquist E.A."/>
            <person name="Lipzen A.M."/>
            <person name="Meier-Kolthoff J.P."/>
            <person name="Ohm R.A."/>
            <person name="Otillar R.P."/>
            <person name="Pangilinan J.L."/>
            <person name="Peng Y."/>
            <person name="Rokas A."/>
            <person name="Rosa C.A."/>
            <person name="Scheuner C."/>
            <person name="Sibirny A.A."/>
            <person name="Slot J.C."/>
            <person name="Stielow J.B."/>
            <person name="Sun H."/>
            <person name="Kurtzman C.P."/>
            <person name="Blackwell M."/>
            <person name="Grigoriev I.V."/>
            <person name="Jeffries T.W."/>
        </authorList>
    </citation>
    <scope>NUCLEOTIDE SEQUENCE [LARGE SCALE GENOMIC DNA]</scope>
    <source>
        <strain evidence="2">ATCC 18201 / CBS 1600 / BCRC 20928 / JCM 3617 / NBRC 0987 / NRRL Y-1542</strain>
    </source>
</reference>
<name>A0A1E4RYB6_CYBJN</name>
<proteinExistence type="predicted"/>
<accession>A0A1E4RYB6</accession>
<organism evidence="1 2">
    <name type="scientific">Cyberlindnera jadinii (strain ATCC 18201 / CBS 1600 / BCRC 20928 / JCM 3617 / NBRC 0987 / NRRL Y-1542)</name>
    <name type="common">Torula yeast</name>
    <name type="synonym">Candida utilis</name>
    <dbReference type="NCBI Taxonomy" id="983966"/>
    <lineage>
        <taxon>Eukaryota</taxon>
        <taxon>Fungi</taxon>
        <taxon>Dikarya</taxon>
        <taxon>Ascomycota</taxon>
        <taxon>Saccharomycotina</taxon>
        <taxon>Saccharomycetes</taxon>
        <taxon>Phaffomycetales</taxon>
        <taxon>Phaffomycetaceae</taxon>
        <taxon>Cyberlindnera</taxon>
    </lineage>
</organism>
<gene>
    <name evidence="1" type="ORF">CYBJADRAFT_18968</name>
</gene>
<dbReference type="Proteomes" id="UP000094389">
    <property type="component" value="Unassembled WGS sequence"/>
</dbReference>
<evidence type="ECO:0000313" key="1">
    <source>
        <dbReference type="EMBL" id="ODV72258.1"/>
    </source>
</evidence>
<dbReference type="RefSeq" id="XP_020069297.1">
    <property type="nucleotide sequence ID" value="XM_020217353.1"/>
</dbReference>
<dbReference type="AlphaFoldDB" id="A0A1E4RYB6"/>
<dbReference type="EMBL" id="KV453935">
    <property type="protein sequence ID" value="ODV72258.1"/>
    <property type="molecule type" value="Genomic_DNA"/>
</dbReference>
<evidence type="ECO:0000313" key="2">
    <source>
        <dbReference type="Proteomes" id="UP000094389"/>
    </source>
</evidence>
<sequence>MCVYIFVLFVLESHTSRNSSDWVICTDRTTVCCLVNFMITATQRCIVLNFNSHVLYVLCSFVQLCTAITSHHLYIATIWPQ</sequence>
<keyword evidence="2" id="KW-1185">Reference proteome</keyword>
<dbReference type="GeneID" id="30991749"/>